<dbReference type="GO" id="GO:0005737">
    <property type="term" value="C:cytoplasm"/>
    <property type="evidence" value="ECO:0007669"/>
    <property type="project" value="TreeGrafter"/>
</dbReference>
<feature type="domain" description="Thioredoxin" evidence="6">
    <location>
        <begin position="2"/>
        <end position="126"/>
    </location>
</feature>
<evidence type="ECO:0000256" key="1">
    <source>
        <dbReference type="ARBA" id="ARBA00022448"/>
    </source>
</evidence>
<dbReference type="AlphaFoldDB" id="A0A1M7CSE5"/>
<feature type="signal peptide" evidence="5">
    <location>
        <begin position="1"/>
        <end position="18"/>
    </location>
</feature>
<proteinExistence type="predicted"/>
<dbReference type="Gene3D" id="3.40.30.10">
    <property type="entry name" value="Glutaredoxin"/>
    <property type="match status" value="1"/>
</dbReference>
<evidence type="ECO:0000256" key="2">
    <source>
        <dbReference type="ARBA" id="ARBA00022982"/>
    </source>
</evidence>
<sequence>MKKYTIILILFTFQISHANWLTSYEDAQKMALTTNKFIIIDFWATWCAPCLEMDKNIWNDDQLEETLQGFVKLKIDIDINRELANKYGVNGVPNILIIDANGKVIHNFLGYQNVQNLKSEIEKFNLSTEFLSTDLLNYYKTKNFSTTIKITQKYYDYSLLVDKNVKKKILNTSREYLNDYKITLDKKDKDFIKQKQKLDLYKLYDLAYNFEFNKLNKKISEFKIEEIDPINEFTYWFLKYLAVKGTSKTTTQIEENLKNKDLGNVINKVDQLYSFCKK</sequence>
<dbReference type="GO" id="GO:0015035">
    <property type="term" value="F:protein-disulfide reductase activity"/>
    <property type="evidence" value="ECO:0007669"/>
    <property type="project" value="TreeGrafter"/>
</dbReference>
<dbReference type="PROSITE" id="PS51352">
    <property type="entry name" value="THIOREDOXIN_2"/>
    <property type="match status" value="1"/>
</dbReference>
<dbReference type="InterPro" id="IPR017937">
    <property type="entry name" value="Thioredoxin_CS"/>
</dbReference>
<dbReference type="PANTHER" id="PTHR45663:SF11">
    <property type="entry name" value="GEO12009P1"/>
    <property type="match status" value="1"/>
</dbReference>
<dbReference type="PANTHER" id="PTHR45663">
    <property type="entry name" value="GEO12009P1"/>
    <property type="match status" value="1"/>
</dbReference>
<protein>
    <submittedName>
        <fullName evidence="7">Thioredoxin</fullName>
    </submittedName>
</protein>
<organism evidence="7 8">
    <name type="scientific">Flavobacterium chilense</name>
    <dbReference type="NCBI Taxonomy" id="946677"/>
    <lineage>
        <taxon>Bacteria</taxon>
        <taxon>Pseudomonadati</taxon>
        <taxon>Bacteroidota</taxon>
        <taxon>Flavobacteriia</taxon>
        <taxon>Flavobacteriales</taxon>
        <taxon>Flavobacteriaceae</taxon>
        <taxon>Flavobacterium</taxon>
    </lineage>
</organism>
<keyword evidence="4" id="KW-0676">Redox-active center</keyword>
<evidence type="ECO:0000256" key="5">
    <source>
        <dbReference type="SAM" id="SignalP"/>
    </source>
</evidence>
<evidence type="ECO:0000256" key="4">
    <source>
        <dbReference type="ARBA" id="ARBA00023284"/>
    </source>
</evidence>
<keyword evidence="8" id="KW-1185">Reference proteome</keyword>
<evidence type="ECO:0000256" key="3">
    <source>
        <dbReference type="ARBA" id="ARBA00023157"/>
    </source>
</evidence>
<keyword evidence="5" id="KW-0732">Signal</keyword>
<dbReference type="PROSITE" id="PS00194">
    <property type="entry name" value="THIOREDOXIN_1"/>
    <property type="match status" value="1"/>
</dbReference>
<dbReference type="OrthoDB" id="9811036at2"/>
<dbReference type="CDD" id="cd02947">
    <property type="entry name" value="TRX_family"/>
    <property type="match status" value="1"/>
</dbReference>
<dbReference type="RefSeq" id="WP_068841748.1">
    <property type="nucleotide sequence ID" value="NZ_FRBT01000002.1"/>
</dbReference>
<reference evidence="8" key="1">
    <citation type="submission" date="2016-11" db="EMBL/GenBank/DDBJ databases">
        <authorList>
            <person name="Varghese N."/>
            <person name="Submissions S."/>
        </authorList>
    </citation>
    <scope>NUCLEOTIDE SEQUENCE [LARGE SCALE GENOMIC DNA]</scope>
    <source>
        <strain evidence="8">DSM 24724</strain>
    </source>
</reference>
<evidence type="ECO:0000313" key="8">
    <source>
        <dbReference type="Proteomes" id="UP000184028"/>
    </source>
</evidence>
<gene>
    <name evidence="7" type="ORF">SAMN05444484_102279</name>
</gene>
<dbReference type="InterPro" id="IPR013766">
    <property type="entry name" value="Thioredoxin_domain"/>
</dbReference>
<keyword evidence="1" id="KW-0813">Transport</keyword>
<dbReference type="SUPFAM" id="SSF52833">
    <property type="entry name" value="Thioredoxin-like"/>
    <property type="match status" value="1"/>
</dbReference>
<accession>A0A1M7CSE5</accession>
<keyword evidence="2" id="KW-0249">Electron transport</keyword>
<evidence type="ECO:0000259" key="6">
    <source>
        <dbReference type="PROSITE" id="PS51352"/>
    </source>
</evidence>
<keyword evidence="3" id="KW-1015">Disulfide bond</keyword>
<dbReference type="STRING" id="946677.SAMN05444484_102279"/>
<feature type="chain" id="PRO_5009924700" evidence="5">
    <location>
        <begin position="19"/>
        <end position="278"/>
    </location>
</feature>
<dbReference type="InterPro" id="IPR036249">
    <property type="entry name" value="Thioredoxin-like_sf"/>
</dbReference>
<dbReference type="Proteomes" id="UP000184028">
    <property type="component" value="Unassembled WGS sequence"/>
</dbReference>
<evidence type="ECO:0000313" key="7">
    <source>
        <dbReference type="EMBL" id="SHL70100.1"/>
    </source>
</evidence>
<dbReference type="Pfam" id="PF00085">
    <property type="entry name" value="Thioredoxin"/>
    <property type="match status" value="1"/>
</dbReference>
<name>A0A1M7CSE5_9FLAO</name>
<dbReference type="EMBL" id="FRBT01000002">
    <property type="protein sequence ID" value="SHL70100.1"/>
    <property type="molecule type" value="Genomic_DNA"/>
</dbReference>